<dbReference type="HOGENOM" id="CLU_2868912_0_0_1"/>
<keyword evidence="2" id="KW-1185">Reference proteome</keyword>
<reference evidence="2" key="2">
    <citation type="submission" date="2015-01" db="EMBL/GenBank/DDBJ databases">
        <title>Evolutionary Origins and Diversification of the Mycorrhizal Mutualists.</title>
        <authorList>
            <consortium name="DOE Joint Genome Institute"/>
            <consortium name="Mycorrhizal Genomics Consortium"/>
            <person name="Kohler A."/>
            <person name="Kuo A."/>
            <person name="Nagy L.G."/>
            <person name="Floudas D."/>
            <person name="Copeland A."/>
            <person name="Barry K.W."/>
            <person name="Cichocki N."/>
            <person name="Veneault-Fourrey C."/>
            <person name="LaButti K."/>
            <person name="Lindquist E.A."/>
            <person name="Lipzen A."/>
            <person name="Lundell T."/>
            <person name="Morin E."/>
            <person name="Murat C."/>
            <person name="Riley R."/>
            <person name="Ohm R."/>
            <person name="Sun H."/>
            <person name="Tunlid A."/>
            <person name="Henrissat B."/>
            <person name="Grigoriev I.V."/>
            <person name="Hibbett D.S."/>
            <person name="Martin F."/>
        </authorList>
    </citation>
    <scope>NUCLEOTIDE SEQUENCE [LARGE SCALE GENOMIC DNA]</scope>
    <source>
        <strain evidence="2">Foug A</strain>
    </source>
</reference>
<reference evidence="1 2" key="1">
    <citation type="submission" date="2014-04" db="EMBL/GenBank/DDBJ databases">
        <authorList>
            <consortium name="DOE Joint Genome Institute"/>
            <person name="Kuo A."/>
            <person name="Kohler A."/>
            <person name="Nagy L.G."/>
            <person name="Floudas D."/>
            <person name="Copeland A."/>
            <person name="Barry K.W."/>
            <person name="Cichocki N."/>
            <person name="Veneault-Fourrey C."/>
            <person name="LaButti K."/>
            <person name="Lindquist E.A."/>
            <person name="Lipzen A."/>
            <person name="Lundell T."/>
            <person name="Morin E."/>
            <person name="Murat C."/>
            <person name="Sun H."/>
            <person name="Tunlid A."/>
            <person name="Henrissat B."/>
            <person name="Grigoriev I.V."/>
            <person name="Hibbett D.S."/>
            <person name="Martin F."/>
            <person name="Nordberg H.P."/>
            <person name="Cantor M.N."/>
            <person name="Hua S.X."/>
        </authorList>
    </citation>
    <scope>NUCLEOTIDE SEQUENCE [LARGE SCALE GENOMIC DNA]</scope>
    <source>
        <strain evidence="1 2">Foug A</strain>
    </source>
</reference>
<accession>A0A0C2YSC1</accession>
<sequence length="64" mass="7473">MPYYICHSFFARDTAKRASEVFRVPQHFSWMEKKPIVQTQNHGSQQAADVSVFLYSVLYVFNGN</sequence>
<evidence type="ECO:0000313" key="1">
    <source>
        <dbReference type="EMBL" id="KIM52598.1"/>
    </source>
</evidence>
<gene>
    <name evidence="1" type="ORF">SCLCIDRAFT_1223615</name>
</gene>
<evidence type="ECO:0000313" key="2">
    <source>
        <dbReference type="Proteomes" id="UP000053989"/>
    </source>
</evidence>
<dbReference type="EMBL" id="KN822206">
    <property type="protein sequence ID" value="KIM52598.1"/>
    <property type="molecule type" value="Genomic_DNA"/>
</dbReference>
<proteinExistence type="predicted"/>
<dbReference type="Proteomes" id="UP000053989">
    <property type="component" value="Unassembled WGS sequence"/>
</dbReference>
<dbReference type="AlphaFoldDB" id="A0A0C2YSC1"/>
<dbReference type="InParanoid" id="A0A0C2YSC1"/>
<protein>
    <submittedName>
        <fullName evidence="1">Uncharacterized protein</fullName>
    </submittedName>
</protein>
<organism evidence="1 2">
    <name type="scientific">Scleroderma citrinum Foug A</name>
    <dbReference type="NCBI Taxonomy" id="1036808"/>
    <lineage>
        <taxon>Eukaryota</taxon>
        <taxon>Fungi</taxon>
        <taxon>Dikarya</taxon>
        <taxon>Basidiomycota</taxon>
        <taxon>Agaricomycotina</taxon>
        <taxon>Agaricomycetes</taxon>
        <taxon>Agaricomycetidae</taxon>
        <taxon>Boletales</taxon>
        <taxon>Sclerodermatineae</taxon>
        <taxon>Sclerodermataceae</taxon>
        <taxon>Scleroderma</taxon>
    </lineage>
</organism>
<name>A0A0C2YSC1_9AGAM</name>